<accession>A0A7J6XP31</accession>
<feature type="domain" description="C2H2-type" evidence="2">
    <location>
        <begin position="127"/>
        <end position="148"/>
    </location>
</feature>
<proteinExistence type="predicted"/>
<dbReference type="VEuPathDB" id="TriTrypDB:ECC02_010144"/>
<comment type="caution">
    <text evidence="3">The sequence shown here is derived from an EMBL/GenBank/DDBJ whole genome shotgun (WGS) entry which is preliminary data.</text>
</comment>
<name>A0A7J6XP31_TRYCR</name>
<dbReference type="VEuPathDB" id="TriTrypDB:ECC02_010986"/>
<evidence type="ECO:0000313" key="4">
    <source>
        <dbReference type="EMBL" id="KAF5217020.1"/>
    </source>
</evidence>
<evidence type="ECO:0000259" key="2">
    <source>
        <dbReference type="PROSITE" id="PS00028"/>
    </source>
</evidence>
<organism evidence="3 5">
    <name type="scientific">Trypanosoma cruzi</name>
    <dbReference type="NCBI Taxonomy" id="5693"/>
    <lineage>
        <taxon>Eukaryota</taxon>
        <taxon>Discoba</taxon>
        <taxon>Euglenozoa</taxon>
        <taxon>Kinetoplastea</taxon>
        <taxon>Metakinetoplastina</taxon>
        <taxon>Trypanosomatida</taxon>
        <taxon>Trypanosomatidae</taxon>
        <taxon>Trypanosoma</taxon>
        <taxon>Schizotrypanum</taxon>
    </lineage>
</organism>
<reference evidence="3" key="2">
    <citation type="submission" date="2020-04" db="EMBL/GenBank/DDBJ databases">
        <authorList>
            <person name="Diaz Viraque F."/>
        </authorList>
    </citation>
    <scope>NUCLEOTIDE SEQUENCE</scope>
    <source>
        <strain evidence="3">Berenice</strain>
    </source>
</reference>
<evidence type="ECO:0000313" key="5">
    <source>
        <dbReference type="Proteomes" id="UP000583944"/>
    </source>
</evidence>
<feature type="region of interest" description="Disordered" evidence="1">
    <location>
        <begin position="1"/>
        <end position="26"/>
    </location>
</feature>
<gene>
    <name evidence="4" type="ORF">ECC02_010144</name>
    <name evidence="3" type="ORF">ECC02_010986</name>
</gene>
<dbReference type="EMBL" id="JABDHM010000221">
    <property type="protein sequence ID" value="KAF5216252.1"/>
    <property type="molecule type" value="Genomic_DNA"/>
</dbReference>
<evidence type="ECO:0000256" key="1">
    <source>
        <dbReference type="SAM" id="MobiDB-lite"/>
    </source>
</evidence>
<reference evidence="3 5" key="1">
    <citation type="journal article" date="2019" name="Genome Biol. Evol.">
        <title>Nanopore Sequencing Significantly Improves Genome Assembly of the Protozoan Parasite Trypanosoma cruzi.</title>
        <authorList>
            <person name="Diaz-Viraque F."/>
            <person name="Pita S."/>
            <person name="Greif G."/>
            <person name="de Souza R.C.M."/>
            <person name="Iraola G."/>
            <person name="Robello C."/>
        </authorList>
    </citation>
    <scope>NUCLEOTIDE SEQUENCE [LARGE SCALE GENOMIC DNA]</scope>
    <source>
        <strain evidence="3 5">Berenice</strain>
    </source>
</reference>
<dbReference type="InterPro" id="IPR013087">
    <property type="entry name" value="Znf_C2H2_type"/>
</dbReference>
<dbReference type="EMBL" id="JABDHM010000159">
    <property type="protein sequence ID" value="KAF5217020.1"/>
    <property type="molecule type" value="Genomic_DNA"/>
</dbReference>
<sequence>MHKPRRRPTSHNSQAHGAPASSHWPNVLFVPDSSGPKLAAPLCQATGNRRARTPPSLVGKRPHQPAFAPEFRTQYGWLLRPLQPATPRTCRWCGADAAQQTRKEFRTETPPPPAGLHPATIRRPADCPVCGKHCSCRTGVVTHMVNAHGITRSQALWKVNFRGESEPPEIPPELPPSTRARTRARDGTPIAPPPQTAQPRPKPLSCSFRTASYERQAGIVFYLQHFHKQEFPRQIGGAARNMTV</sequence>
<dbReference type="Proteomes" id="UP000583944">
    <property type="component" value="Unassembled WGS sequence"/>
</dbReference>
<feature type="compositionally biased region" description="Pro residues" evidence="1">
    <location>
        <begin position="190"/>
        <end position="202"/>
    </location>
</feature>
<feature type="region of interest" description="Disordered" evidence="1">
    <location>
        <begin position="163"/>
        <end position="205"/>
    </location>
</feature>
<dbReference type="AlphaFoldDB" id="A0A7J6XP31"/>
<evidence type="ECO:0000313" key="3">
    <source>
        <dbReference type="EMBL" id="KAF5216252.1"/>
    </source>
</evidence>
<protein>
    <recommendedName>
        <fullName evidence="2">C2H2-type domain-containing protein</fullName>
    </recommendedName>
</protein>
<dbReference type="PROSITE" id="PS00028">
    <property type="entry name" value="ZINC_FINGER_C2H2_1"/>
    <property type="match status" value="1"/>
</dbReference>